<proteinExistence type="predicted"/>
<evidence type="ECO:0008006" key="2">
    <source>
        <dbReference type="Google" id="ProtNLM"/>
    </source>
</evidence>
<evidence type="ECO:0000313" key="1">
    <source>
        <dbReference type="EMBL" id="RLU25053.1"/>
    </source>
</evidence>
<organism evidence="1">
    <name type="scientific">Ooceraea biroi</name>
    <name type="common">Clonal raider ant</name>
    <name type="synonym">Cerapachys biroi</name>
    <dbReference type="NCBI Taxonomy" id="2015173"/>
    <lineage>
        <taxon>Eukaryota</taxon>
        <taxon>Metazoa</taxon>
        <taxon>Ecdysozoa</taxon>
        <taxon>Arthropoda</taxon>
        <taxon>Hexapoda</taxon>
        <taxon>Insecta</taxon>
        <taxon>Pterygota</taxon>
        <taxon>Neoptera</taxon>
        <taxon>Endopterygota</taxon>
        <taxon>Hymenoptera</taxon>
        <taxon>Apocrita</taxon>
        <taxon>Aculeata</taxon>
        <taxon>Formicoidea</taxon>
        <taxon>Formicidae</taxon>
        <taxon>Dorylinae</taxon>
        <taxon>Ooceraea</taxon>
    </lineage>
</organism>
<accession>A0A3L8DXT9</accession>
<dbReference type="AlphaFoldDB" id="A0A3L8DXT9"/>
<dbReference type="OrthoDB" id="7554560at2759"/>
<reference evidence="1" key="1">
    <citation type="journal article" date="2018" name="Genome Res.">
        <title>The genomic architecture and molecular evolution of ant odorant receptors.</title>
        <authorList>
            <person name="McKenzie S.K."/>
            <person name="Kronauer D.J.C."/>
        </authorList>
    </citation>
    <scope>NUCLEOTIDE SEQUENCE [LARGE SCALE GENOMIC DNA]</scope>
    <source>
        <strain evidence="1">Clonal line C1</strain>
    </source>
</reference>
<dbReference type="Proteomes" id="UP000279307">
    <property type="component" value="Chromosome 3"/>
</dbReference>
<comment type="caution">
    <text evidence="1">The sequence shown here is derived from an EMBL/GenBank/DDBJ whole genome shotgun (WGS) entry which is preliminary data.</text>
</comment>
<protein>
    <recommendedName>
        <fullName evidence="2">Reverse transcriptase zinc-binding domain-containing protein</fullName>
    </recommendedName>
</protein>
<name>A0A3L8DXT9_OOCBI</name>
<dbReference type="EMBL" id="QOIP01000003">
    <property type="protein sequence ID" value="RLU25053.1"/>
    <property type="molecule type" value="Genomic_DNA"/>
</dbReference>
<gene>
    <name evidence="1" type="ORF">DMN91_003145</name>
</gene>
<sequence length="189" mass="21906">MVAAERRTVFFRVRETKRDGPVSPEDIVAIRSEEREATRRQWEVWLRGDDVPGARTRLAILLCLNDWFLRNWGSLHFHMTQIITEHGCFGTYLFRIGRAPDPNCYHCLAASDSPRHTLLECPAWIVERNTLRDVIGRRLSLQTIIEGAVSRRETWSIFSTFCNTVMRSKEEAQRLRQAQGPQVVRVDPG</sequence>
<reference evidence="1" key="2">
    <citation type="submission" date="2018-07" db="EMBL/GenBank/DDBJ databases">
        <authorList>
            <person name="Mckenzie S.K."/>
            <person name="Kronauer D.J.C."/>
        </authorList>
    </citation>
    <scope>NUCLEOTIDE SEQUENCE</scope>
    <source>
        <strain evidence="1">Clonal line C1</strain>
    </source>
</reference>